<dbReference type="NCBIfam" id="NF041833">
    <property type="entry name" value="Fe_ADH_ErcA"/>
    <property type="match status" value="1"/>
</dbReference>
<feature type="domain" description="Fe-containing alcohol dehydrogenase-like C-terminal" evidence="6">
    <location>
        <begin position="193"/>
        <end position="388"/>
    </location>
</feature>
<feature type="domain" description="Alcohol dehydrogenase iron-type/glycerol dehydrogenase GldA" evidence="5">
    <location>
        <begin position="16"/>
        <end position="182"/>
    </location>
</feature>
<dbReference type="PANTHER" id="PTHR11496">
    <property type="entry name" value="ALCOHOL DEHYDROGENASE"/>
    <property type="match status" value="1"/>
</dbReference>
<keyword evidence="4" id="KW-0520">NAD</keyword>
<dbReference type="Gene3D" id="3.40.50.1970">
    <property type="match status" value="1"/>
</dbReference>
<evidence type="ECO:0000256" key="1">
    <source>
        <dbReference type="ARBA" id="ARBA00001962"/>
    </source>
</evidence>
<dbReference type="Pfam" id="PF00465">
    <property type="entry name" value="Fe-ADH"/>
    <property type="match status" value="1"/>
</dbReference>
<keyword evidence="3" id="KW-0560">Oxidoreductase</keyword>
<dbReference type="InterPro" id="IPR056798">
    <property type="entry name" value="ADH_Fe_C"/>
</dbReference>
<dbReference type="InterPro" id="IPR018211">
    <property type="entry name" value="ADH_Fe_CS"/>
</dbReference>
<dbReference type="GO" id="GO:0004022">
    <property type="term" value="F:alcohol dehydrogenase (NAD+) activity"/>
    <property type="evidence" value="ECO:0007669"/>
    <property type="project" value="TreeGrafter"/>
</dbReference>
<dbReference type="Pfam" id="PF25137">
    <property type="entry name" value="ADH_Fe_C"/>
    <property type="match status" value="1"/>
</dbReference>
<evidence type="ECO:0000259" key="6">
    <source>
        <dbReference type="Pfam" id="PF25137"/>
    </source>
</evidence>
<sequence length="388" mass="40691">MEARTAGRLRKFVAPEFVFGVGASRLAAQYAVNLGARRPMLVTDQGLVDVGAASRMEGELRDAGLECVVFSQLTPNPKDHEVIEGARRFREERCDSLVGLGGGSVLDCAKGIGVVQANGGSILDYEGVDTIAKPLPPLVGIPTTSGSSADVSQFAIITDTTRKVKIALVSKMLVPDVSLIDPELTVTLGPELTADTGLDALTHAMEAYASNASSPVTDLFALEAMRLVAGHLAQAVRSPTDIEARTQMSLASLNAGLAFSNAILGAVHGMAHSLGGSLDLPHGECNAILLGPVVRYNFPSAPQRYREAARALGCAVDGASDDNVLQALLDTITELRVSVGVTKTLSALGVTRADIPRLAELAMKDPCLLTNPRAPTQREIEAIYEAAL</sequence>
<dbReference type="InterPro" id="IPR039697">
    <property type="entry name" value="Alcohol_dehydrogenase_Fe"/>
</dbReference>
<dbReference type="GO" id="GO:0046872">
    <property type="term" value="F:metal ion binding"/>
    <property type="evidence" value="ECO:0007669"/>
    <property type="project" value="InterPro"/>
</dbReference>
<comment type="similarity">
    <text evidence="2">Belongs to the iron-containing alcohol dehydrogenase family.</text>
</comment>
<proteinExistence type="inferred from homology"/>
<dbReference type="SUPFAM" id="SSF56796">
    <property type="entry name" value="Dehydroquinate synthase-like"/>
    <property type="match status" value="1"/>
</dbReference>
<evidence type="ECO:0000313" key="7">
    <source>
        <dbReference type="EMBL" id="HGG92971.1"/>
    </source>
</evidence>
<dbReference type="AlphaFoldDB" id="A0A7C4EJV3"/>
<gene>
    <name evidence="7" type="ORF">ENR59_08500</name>
</gene>
<name>A0A7C4EJV3_9BACT</name>
<accession>A0A7C4EJV3</accession>
<dbReference type="FunFam" id="1.20.1090.10:FF:000001">
    <property type="entry name" value="Aldehyde-alcohol dehydrogenase"/>
    <property type="match status" value="1"/>
</dbReference>
<dbReference type="PANTHER" id="PTHR11496:SF102">
    <property type="entry name" value="ALCOHOL DEHYDROGENASE 4"/>
    <property type="match status" value="1"/>
</dbReference>
<dbReference type="Gene3D" id="1.20.1090.10">
    <property type="entry name" value="Dehydroquinate synthase-like - alpha domain"/>
    <property type="match status" value="1"/>
</dbReference>
<dbReference type="InterPro" id="IPR001670">
    <property type="entry name" value="ADH_Fe/GldA"/>
</dbReference>
<evidence type="ECO:0000256" key="3">
    <source>
        <dbReference type="ARBA" id="ARBA00023002"/>
    </source>
</evidence>
<comment type="cofactor">
    <cofactor evidence="1">
        <name>Fe cation</name>
        <dbReference type="ChEBI" id="CHEBI:24875"/>
    </cofactor>
</comment>
<dbReference type="PROSITE" id="PS00060">
    <property type="entry name" value="ADH_IRON_2"/>
    <property type="match status" value="1"/>
</dbReference>
<evidence type="ECO:0000256" key="2">
    <source>
        <dbReference type="ARBA" id="ARBA00007358"/>
    </source>
</evidence>
<comment type="caution">
    <text evidence="7">The sequence shown here is derived from an EMBL/GenBank/DDBJ whole genome shotgun (WGS) entry which is preliminary data.</text>
</comment>
<organism evidence="7">
    <name type="scientific">Fundidesulfovibrio putealis</name>
    <dbReference type="NCBI Taxonomy" id="270496"/>
    <lineage>
        <taxon>Bacteria</taxon>
        <taxon>Pseudomonadati</taxon>
        <taxon>Thermodesulfobacteriota</taxon>
        <taxon>Desulfovibrionia</taxon>
        <taxon>Desulfovibrionales</taxon>
        <taxon>Desulfovibrionaceae</taxon>
        <taxon>Fundidesulfovibrio</taxon>
    </lineage>
</organism>
<dbReference type="FunFam" id="3.40.50.1970:FF:000003">
    <property type="entry name" value="Alcohol dehydrogenase, iron-containing"/>
    <property type="match status" value="1"/>
</dbReference>
<evidence type="ECO:0000256" key="4">
    <source>
        <dbReference type="ARBA" id="ARBA00023027"/>
    </source>
</evidence>
<dbReference type="EMBL" id="DSRP01000586">
    <property type="protein sequence ID" value="HGG92971.1"/>
    <property type="molecule type" value="Genomic_DNA"/>
</dbReference>
<evidence type="ECO:0000259" key="5">
    <source>
        <dbReference type="Pfam" id="PF00465"/>
    </source>
</evidence>
<protein>
    <submittedName>
        <fullName evidence="7">Iron-containing alcohol dehydrogenase</fullName>
    </submittedName>
</protein>
<reference evidence="7" key="1">
    <citation type="journal article" date="2020" name="mSystems">
        <title>Genome- and Community-Level Interaction Insights into Carbon Utilization and Element Cycling Functions of Hydrothermarchaeota in Hydrothermal Sediment.</title>
        <authorList>
            <person name="Zhou Z."/>
            <person name="Liu Y."/>
            <person name="Xu W."/>
            <person name="Pan J."/>
            <person name="Luo Z.H."/>
            <person name="Li M."/>
        </authorList>
    </citation>
    <scope>NUCLEOTIDE SEQUENCE [LARGE SCALE GENOMIC DNA]</scope>
    <source>
        <strain evidence="7">SpSt-413</strain>
    </source>
</reference>
<dbReference type="CDD" id="cd17814">
    <property type="entry name" value="Fe-ADH-like"/>
    <property type="match status" value="1"/>
</dbReference>